<feature type="domain" description="F-box" evidence="3">
    <location>
        <begin position="26"/>
        <end position="72"/>
    </location>
</feature>
<dbReference type="PANTHER" id="PTHR46550:SF1">
    <property type="entry name" value="F-BOX PROTEIN 3"/>
    <property type="match status" value="1"/>
</dbReference>
<evidence type="ECO:0000256" key="2">
    <source>
        <dbReference type="ARBA" id="ARBA00022786"/>
    </source>
</evidence>
<evidence type="ECO:0000313" key="4">
    <source>
        <dbReference type="EMBL" id="KAA8910870.1"/>
    </source>
</evidence>
<dbReference type="InterPro" id="IPR052121">
    <property type="entry name" value="F-box_SCF_Substrate_Recog"/>
</dbReference>
<keyword evidence="2" id="KW-0833">Ubl conjugation pathway</keyword>
<dbReference type="OrthoDB" id="3219396at2759"/>
<accession>A0A642V252</accession>
<comment type="pathway">
    <text evidence="1">Protein modification; protein ubiquitination.</text>
</comment>
<dbReference type="InterPro" id="IPR001810">
    <property type="entry name" value="F-box_dom"/>
</dbReference>
<evidence type="ECO:0000256" key="1">
    <source>
        <dbReference type="ARBA" id="ARBA00004906"/>
    </source>
</evidence>
<proteinExistence type="predicted"/>
<dbReference type="PANTHER" id="PTHR46550">
    <property type="entry name" value="F-BOX ONLY PROTEIN 3"/>
    <property type="match status" value="1"/>
</dbReference>
<keyword evidence="5" id="KW-1185">Reference proteome</keyword>
<gene>
    <name evidence="4" type="ORF">TRICI_004013</name>
</gene>
<dbReference type="EMBL" id="SWFS01000299">
    <property type="protein sequence ID" value="KAA8910870.1"/>
    <property type="molecule type" value="Genomic_DNA"/>
</dbReference>
<organism evidence="4 5">
    <name type="scientific">Trichomonascus ciferrii</name>
    <dbReference type="NCBI Taxonomy" id="44093"/>
    <lineage>
        <taxon>Eukaryota</taxon>
        <taxon>Fungi</taxon>
        <taxon>Dikarya</taxon>
        <taxon>Ascomycota</taxon>
        <taxon>Saccharomycotina</taxon>
        <taxon>Dipodascomycetes</taxon>
        <taxon>Dipodascales</taxon>
        <taxon>Trichomonascaceae</taxon>
        <taxon>Trichomonascus</taxon>
        <taxon>Trichomonascus ciferrii complex</taxon>
    </lineage>
</organism>
<dbReference type="SUPFAM" id="SSF101908">
    <property type="entry name" value="Putative isomerase YbhE"/>
    <property type="match status" value="1"/>
</dbReference>
<reference evidence="4" key="1">
    <citation type="journal article" date="2019" name="G3 (Bethesda)">
        <title>Genome Assemblies of Two Rare Opportunistic Yeast Pathogens: Diutina rugosa (syn. Candida rugosa) and Trichomonascus ciferrii (syn. Candida ciferrii).</title>
        <authorList>
            <person name="Mixao V."/>
            <person name="Saus E."/>
            <person name="Hansen A.P."/>
            <person name="Lass-Florl C."/>
            <person name="Gabaldon T."/>
        </authorList>
    </citation>
    <scope>NUCLEOTIDE SEQUENCE</scope>
    <source>
        <strain evidence="4">CBS 4856</strain>
    </source>
</reference>
<dbReference type="AlphaFoldDB" id="A0A642V252"/>
<dbReference type="Pfam" id="PF12937">
    <property type="entry name" value="F-box-like"/>
    <property type="match status" value="1"/>
</dbReference>
<name>A0A642V252_9ASCO</name>
<sequence length="473" mass="53340">MARRKALDRAGIENRRVLKSRRLDKSQGIGSLSQELLLEIFSLLPFTDLLNCRSVSQLWKQVASDDSLWRSHYRENFGRLASGSIKELDGNWLNHFRQRYNWHLGKCSIRSIQLGAHEKQRLTACAGGQFIFNLSARHQELTVLDIGTAKVLARSKLGDIVSCERWKYDENNITDFSAHWEDVNPQIAVGNQFGDILILEYNVALTEFMVRAWLPMGLKTGVFPVRKISCKFPLVAALHSDFVLTIYSITTEGIPEKVYQARAGHFTRDNFALAIDRSSVLDSDPASFCVSIAHNQKLLVDSWAVCLQEFHFDSLCNLHVTRMAKMKPKEPSSFATPTCITYKYPYLLTGHDNNNLSLYSVSSTSSQLRIKLGEPLPGHTSGVQHINVGKHGRAISMAHGYNFLRWDLDDALESKKPVAGTLLNGTPRHFVGESSCTFSGDFFHFDEDSSLLVVDLVDQHANKNLIIYDFTVN</sequence>
<dbReference type="Proteomes" id="UP000761534">
    <property type="component" value="Unassembled WGS sequence"/>
</dbReference>
<dbReference type="Gene3D" id="1.20.1280.50">
    <property type="match status" value="1"/>
</dbReference>
<dbReference type="VEuPathDB" id="FungiDB:TRICI_004013"/>
<dbReference type="SUPFAM" id="SSF81383">
    <property type="entry name" value="F-box domain"/>
    <property type="match status" value="1"/>
</dbReference>
<dbReference type="PROSITE" id="PS50181">
    <property type="entry name" value="FBOX"/>
    <property type="match status" value="1"/>
</dbReference>
<dbReference type="InterPro" id="IPR036047">
    <property type="entry name" value="F-box-like_dom_sf"/>
</dbReference>
<dbReference type="GO" id="GO:0005737">
    <property type="term" value="C:cytoplasm"/>
    <property type="evidence" value="ECO:0007669"/>
    <property type="project" value="TreeGrafter"/>
</dbReference>
<evidence type="ECO:0000259" key="3">
    <source>
        <dbReference type="PROSITE" id="PS50181"/>
    </source>
</evidence>
<comment type="caution">
    <text evidence="4">The sequence shown here is derived from an EMBL/GenBank/DDBJ whole genome shotgun (WGS) entry which is preliminary data.</text>
</comment>
<evidence type="ECO:0000313" key="5">
    <source>
        <dbReference type="Proteomes" id="UP000761534"/>
    </source>
</evidence>
<dbReference type="Pfam" id="PF25499">
    <property type="entry name" value="Beta-prop_pof12"/>
    <property type="match status" value="1"/>
</dbReference>
<dbReference type="SMART" id="SM00256">
    <property type="entry name" value="FBOX"/>
    <property type="match status" value="1"/>
</dbReference>
<protein>
    <recommendedName>
        <fullName evidence="3">F-box domain-containing protein</fullName>
    </recommendedName>
</protein>